<dbReference type="SUPFAM" id="SSF103612">
    <property type="entry name" value="SBT domain"/>
    <property type="match status" value="1"/>
</dbReference>
<proteinExistence type="predicted"/>
<dbReference type="Pfam" id="PF03110">
    <property type="entry name" value="SBP"/>
    <property type="match status" value="1"/>
</dbReference>
<protein>
    <submittedName>
        <fullName evidence="11">Squamosa promoter-binding-like protein 12</fullName>
    </submittedName>
</protein>
<comment type="subcellular location">
    <subcellularLocation>
        <location evidence="1">Nucleus</location>
    </subcellularLocation>
</comment>
<keyword evidence="8" id="KW-0539">Nucleus</keyword>
<dbReference type="PANTHER" id="PTHR31251">
    <property type="entry name" value="SQUAMOSA PROMOTER-BINDING-LIKE PROTEIN 4"/>
    <property type="match status" value="1"/>
</dbReference>
<evidence type="ECO:0000259" key="10">
    <source>
        <dbReference type="PROSITE" id="PS51141"/>
    </source>
</evidence>
<keyword evidence="7" id="KW-0804">Transcription</keyword>
<evidence type="ECO:0000256" key="7">
    <source>
        <dbReference type="ARBA" id="ARBA00023163"/>
    </source>
</evidence>
<dbReference type="InterPro" id="IPR004333">
    <property type="entry name" value="SBP_dom"/>
</dbReference>
<gene>
    <name evidence="11" type="ORF">M6B38_228240</name>
</gene>
<dbReference type="EMBL" id="JANAVB010042020">
    <property type="protein sequence ID" value="KAJ6794882.1"/>
    <property type="molecule type" value="Genomic_DNA"/>
</dbReference>
<dbReference type="GO" id="GO:0003677">
    <property type="term" value="F:DNA binding"/>
    <property type="evidence" value="ECO:0007669"/>
    <property type="project" value="UniProtKB-KW"/>
</dbReference>
<dbReference type="PROSITE" id="PS51141">
    <property type="entry name" value="ZF_SBP"/>
    <property type="match status" value="1"/>
</dbReference>
<keyword evidence="4" id="KW-0862">Zinc</keyword>
<keyword evidence="2" id="KW-0479">Metal-binding</keyword>
<keyword evidence="6" id="KW-0238">DNA-binding</keyword>
<dbReference type="InterPro" id="IPR044817">
    <property type="entry name" value="SBP-like"/>
</dbReference>
<accession>A0AAX6DSV3</accession>
<name>A0AAX6DSV3_IRIPA</name>
<evidence type="ECO:0000313" key="12">
    <source>
        <dbReference type="Proteomes" id="UP001140949"/>
    </source>
</evidence>
<dbReference type="GO" id="GO:0005634">
    <property type="term" value="C:nucleus"/>
    <property type="evidence" value="ECO:0007669"/>
    <property type="project" value="UniProtKB-SubCell"/>
</dbReference>
<organism evidence="11 12">
    <name type="scientific">Iris pallida</name>
    <name type="common">Sweet iris</name>
    <dbReference type="NCBI Taxonomy" id="29817"/>
    <lineage>
        <taxon>Eukaryota</taxon>
        <taxon>Viridiplantae</taxon>
        <taxon>Streptophyta</taxon>
        <taxon>Embryophyta</taxon>
        <taxon>Tracheophyta</taxon>
        <taxon>Spermatophyta</taxon>
        <taxon>Magnoliopsida</taxon>
        <taxon>Liliopsida</taxon>
        <taxon>Asparagales</taxon>
        <taxon>Iridaceae</taxon>
        <taxon>Iridoideae</taxon>
        <taxon>Irideae</taxon>
        <taxon>Iris</taxon>
    </lineage>
</organism>
<dbReference type="FunFam" id="4.10.1100.10:FF:000001">
    <property type="entry name" value="Squamosa promoter-binding-like protein 14"/>
    <property type="match status" value="1"/>
</dbReference>
<comment type="caution">
    <text evidence="11">The sequence shown here is derived from an EMBL/GenBank/DDBJ whole genome shotgun (WGS) entry which is preliminary data.</text>
</comment>
<evidence type="ECO:0000256" key="5">
    <source>
        <dbReference type="ARBA" id="ARBA00023015"/>
    </source>
</evidence>
<evidence type="ECO:0000256" key="8">
    <source>
        <dbReference type="ARBA" id="ARBA00023242"/>
    </source>
</evidence>
<evidence type="ECO:0000256" key="3">
    <source>
        <dbReference type="ARBA" id="ARBA00022771"/>
    </source>
</evidence>
<dbReference type="Proteomes" id="UP001140949">
    <property type="component" value="Unassembled WGS sequence"/>
</dbReference>
<dbReference type="Gene3D" id="4.10.1100.10">
    <property type="entry name" value="Transcription factor, SBP-box domain"/>
    <property type="match status" value="1"/>
</dbReference>
<evidence type="ECO:0000256" key="2">
    <source>
        <dbReference type="ARBA" id="ARBA00022723"/>
    </source>
</evidence>
<keyword evidence="3 9" id="KW-0863">Zinc-finger</keyword>
<keyword evidence="5" id="KW-0805">Transcription regulation</keyword>
<sequence>MDWSAKSPLQWDWETPGFLGGRECEISILGPAAKPVGNGSLSGLANGSSKSSVSASIDSSSKEGGTSPAVAAAVGLGEPLIGLKLGRRTYFEDVCAGSSVKNSSTSASVALSSASVVKKMRVSSQSVQSVYCQVEGCNVDLTGAKDYHRKHRVCENHSKSPKVVVAGQERRFCQQCSRFHDLSEFDQKKRSCRRRLSDHNARRRKPQRDTITFNSSRLCSPFYDDPHQMNFLLDRVPFGHGRPTTNSTWENSCGFSLTDTKGSWIKSAKPGSIIDGQLHFSNSLLSDTVPVIPHELDKLLSFKGTTAEVLNQGMEASVTSSNMNGTPELQRALSLLSNDSWGSANPMQANLAQFVNASHNSAANPTVQAVNTTTGFWQDEQSLPQQARVLPLDLDLHSNGGQYQEFQLLKAPFEATFFDSSQMLSKPDGQFLEFKT</sequence>
<evidence type="ECO:0000256" key="4">
    <source>
        <dbReference type="ARBA" id="ARBA00022833"/>
    </source>
</evidence>
<feature type="domain" description="SBP-type" evidence="10">
    <location>
        <begin position="129"/>
        <end position="206"/>
    </location>
</feature>
<evidence type="ECO:0000256" key="9">
    <source>
        <dbReference type="PROSITE-ProRule" id="PRU00470"/>
    </source>
</evidence>
<keyword evidence="12" id="KW-1185">Reference proteome</keyword>
<evidence type="ECO:0000313" key="11">
    <source>
        <dbReference type="EMBL" id="KAJ6794882.1"/>
    </source>
</evidence>
<reference evidence="11" key="2">
    <citation type="submission" date="2023-04" db="EMBL/GenBank/DDBJ databases">
        <authorList>
            <person name="Bruccoleri R.E."/>
            <person name="Oakeley E.J."/>
            <person name="Faust A.-M."/>
            <person name="Dessus-Babus S."/>
            <person name="Altorfer M."/>
            <person name="Burckhardt D."/>
            <person name="Oertli M."/>
            <person name="Naumann U."/>
            <person name="Petersen F."/>
            <person name="Wong J."/>
        </authorList>
    </citation>
    <scope>NUCLEOTIDE SEQUENCE</scope>
    <source>
        <strain evidence="11">GSM-AAB239-AS_SAM_17_03QT</strain>
        <tissue evidence="11">Leaf</tissue>
    </source>
</reference>
<evidence type="ECO:0000256" key="1">
    <source>
        <dbReference type="ARBA" id="ARBA00004123"/>
    </source>
</evidence>
<evidence type="ECO:0000256" key="6">
    <source>
        <dbReference type="ARBA" id="ARBA00023125"/>
    </source>
</evidence>
<reference evidence="11" key="1">
    <citation type="journal article" date="2023" name="GigaByte">
        <title>Genome assembly of the bearded iris, Iris pallida Lam.</title>
        <authorList>
            <person name="Bruccoleri R.E."/>
            <person name="Oakeley E.J."/>
            <person name="Faust A.M.E."/>
            <person name="Altorfer M."/>
            <person name="Dessus-Babus S."/>
            <person name="Burckhardt D."/>
            <person name="Oertli M."/>
            <person name="Naumann U."/>
            <person name="Petersen F."/>
            <person name="Wong J."/>
        </authorList>
    </citation>
    <scope>NUCLEOTIDE SEQUENCE</scope>
    <source>
        <strain evidence="11">GSM-AAB239-AS_SAM_17_03QT</strain>
    </source>
</reference>
<dbReference type="PANTHER" id="PTHR31251:SF74">
    <property type="entry name" value="SQUAMOSA PROMOTER-BINDING-LIKE PROTEIN 2"/>
    <property type="match status" value="1"/>
</dbReference>
<dbReference type="InterPro" id="IPR036893">
    <property type="entry name" value="SBP_sf"/>
</dbReference>
<dbReference type="GO" id="GO:0008270">
    <property type="term" value="F:zinc ion binding"/>
    <property type="evidence" value="ECO:0007669"/>
    <property type="project" value="UniProtKB-KW"/>
</dbReference>
<dbReference type="AlphaFoldDB" id="A0AAX6DSV3"/>